<evidence type="ECO:0000256" key="2">
    <source>
        <dbReference type="SAM" id="MobiDB-lite"/>
    </source>
</evidence>
<reference evidence="4 5" key="1">
    <citation type="submission" date="2017-03" db="EMBL/GenBank/DDBJ databases">
        <authorList>
            <person name="Afonso C.L."/>
            <person name="Miller P.J."/>
            <person name="Scott M.A."/>
            <person name="Spackman E."/>
            <person name="Goraichik I."/>
            <person name="Dimitrov K.M."/>
            <person name="Suarez D.L."/>
            <person name="Swayne D.E."/>
        </authorList>
    </citation>
    <scope>NUCLEOTIDE SEQUENCE [LARGE SCALE GENOMIC DNA]</scope>
    <source>
        <strain evidence="4 5">CECT 8620</strain>
    </source>
</reference>
<dbReference type="PANTHER" id="PTHR30531:SF12">
    <property type="entry name" value="FLAGELLAR BIOSYNTHETIC PROTEIN FLHB"/>
    <property type="match status" value="1"/>
</dbReference>
<feature type="transmembrane region" description="Helical" evidence="3">
    <location>
        <begin position="31"/>
        <end position="51"/>
    </location>
</feature>
<evidence type="ECO:0000256" key="3">
    <source>
        <dbReference type="SAM" id="Phobius"/>
    </source>
</evidence>
<dbReference type="SUPFAM" id="SSF160544">
    <property type="entry name" value="EscU C-terminal domain-like"/>
    <property type="match status" value="1"/>
</dbReference>
<feature type="transmembrane region" description="Helical" evidence="3">
    <location>
        <begin position="148"/>
        <end position="166"/>
    </location>
</feature>
<feature type="transmembrane region" description="Helical" evidence="3">
    <location>
        <begin position="195"/>
        <end position="213"/>
    </location>
</feature>
<dbReference type="GO" id="GO:0005886">
    <property type="term" value="C:plasma membrane"/>
    <property type="evidence" value="ECO:0007669"/>
    <property type="project" value="TreeGrafter"/>
</dbReference>
<dbReference type="Pfam" id="PF01312">
    <property type="entry name" value="Bac_export_2"/>
    <property type="match status" value="1"/>
</dbReference>
<dbReference type="EMBL" id="FWFS01000001">
    <property type="protein sequence ID" value="SLN13053.1"/>
    <property type="molecule type" value="Genomic_DNA"/>
</dbReference>
<accession>A0A1Y5RBX7</accession>
<dbReference type="GO" id="GO:0009306">
    <property type="term" value="P:protein secretion"/>
    <property type="evidence" value="ECO:0007669"/>
    <property type="project" value="InterPro"/>
</dbReference>
<feature type="transmembrane region" description="Helical" evidence="3">
    <location>
        <begin position="71"/>
        <end position="92"/>
    </location>
</feature>
<feature type="compositionally biased region" description="Basic and acidic residues" evidence="2">
    <location>
        <begin position="229"/>
        <end position="242"/>
    </location>
</feature>
<evidence type="ECO:0000313" key="4">
    <source>
        <dbReference type="EMBL" id="SLN13053.1"/>
    </source>
</evidence>
<evidence type="ECO:0000256" key="1">
    <source>
        <dbReference type="ARBA" id="ARBA00010690"/>
    </source>
</evidence>
<dbReference type="OrthoDB" id="9807950at2"/>
<sequence length="364" mass="39899">MSEEDDGDKQYEASAKKLDDARKRGEIPRSADLTTVASYAGFLLVGLVFGGASLNQIATVLEGFIANADTWSAVMFAGPAAPMAGGMGLALLKPLIPWLTIPALCAILSLIATRSFVFAPTKLEPKLSKISPISNAKNKFGRSGLFEFAKSATKLTIYSIILGYFLSKKLPDILMTLALSPAMITVELLTMCLDFFGLVLVVALVISGVDYLFQYNDFLRKNRMSRKEMVDESKNQEGDPHTKQKRRQRGYDIAMNQMLAEVPKADVIVVNPTHYAVALKWDRRSGGAPVCVAKGVDEIAAKIREIANDSRIPIHRDPPTARALYATVDIGAEILPEHYRAVAASIRFAEAMRAKVKRKIHRTP</sequence>
<dbReference type="InterPro" id="IPR029025">
    <property type="entry name" value="T3SS_substrate_exporter_C"/>
</dbReference>
<dbReference type="Proteomes" id="UP000193862">
    <property type="component" value="Unassembled WGS sequence"/>
</dbReference>
<keyword evidence="4" id="KW-0966">Cell projection</keyword>
<keyword evidence="3" id="KW-0812">Transmembrane</keyword>
<dbReference type="PRINTS" id="PR00950">
    <property type="entry name" value="TYPE3IMSPROT"/>
</dbReference>
<proteinExistence type="inferred from homology"/>
<protein>
    <submittedName>
        <fullName evidence="4">Flagellar biosynthetic protein FlhB</fullName>
    </submittedName>
</protein>
<keyword evidence="5" id="KW-1185">Reference proteome</keyword>
<gene>
    <name evidence="4" type="primary">flhB</name>
    <name evidence="4" type="ORF">AQS8620_00166</name>
</gene>
<dbReference type="Gene3D" id="3.40.1690.10">
    <property type="entry name" value="secretion proteins EscU"/>
    <property type="match status" value="1"/>
</dbReference>
<keyword evidence="4" id="KW-0282">Flagellum</keyword>
<keyword evidence="3" id="KW-0472">Membrane</keyword>
<dbReference type="RefSeq" id="WP_085834919.1">
    <property type="nucleotide sequence ID" value="NZ_FWFS01000001.1"/>
</dbReference>
<feature type="transmembrane region" description="Helical" evidence="3">
    <location>
        <begin position="99"/>
        <end position="119"/>
    </location>
</feature>
<keyword evidence="3" id="KW-1133">Transmembrane helix</keyword>
<name>A0A1Y5RBX7_9RHOB</name>
<comment type="similarity">
    <text evidence="1">Belongs to the type III secretion exporter family.</text>
</comment>
<feature type="region of interest" description="Disordered" evidence="2">
    <location>
        <begin position="229"/>
        <end position="248"/>
    </location>
</feature>
<evidence type="ECO:0000313" key="5">
    <source>
        <dbReference type="Proteomes" id="UP000193862"/>
    </source>
</evidence>
<dbReference type="InterPro" id="IPR006135">
    <property type="entry name" value="T3SS_substrate_exporter"/>
</dbReference>
<dbReference type="PANTHER" id="PTHR30531">
    <property type="entry name" value="FLAGELLAR BIOSYNTHETIC PROTEIN FLHB"/>
    <property type="match status" value="1"/>
</dbReference>
<keyword evidence="4" id="KW-0969">Cilium</keyword>
<dbReference type="AlphaFoldDB" id="A0A1Y5RBX7"/>
<organism evidence="4 5">
    <name type="scientific">Aquimixticola soesokkakensis</name>
    <dbReference type="NCBI Taxonomy" id="1519096"/>
    <lineage>
        <taxon>Bacteria</taxon>
        <taxon>Pseudomonadati</taxon>
        <taxon>Pseudomonadota</taxon>
        <taxon>Alphaproteobacteria</taxon>
        <taxon>Rhodobacterales</taxon>
        <taxon>Paracoccaceae</taxon>
        <taxon>Aquimixticola</taxon>
    </lineage>
</organism>